<comment type="caution">
    <text evidence="2">The sequence shown here is derived from an EMBL/GenBank/DDBJ whole genome shotgun (WGS) entry which is preliminary data.</text>
</comment>
<organism evidence="2 3">
    <name type="scientific">Toxoplasma gondii CAST</name>
    <dbReference type="NCBI Taxonomy" id="943122"/>
    <lineage>
        <taxon>Eukaryota</taxon>
        <taxon>Sar</taxon>
        <taxon>Alveolata</taxon>
        <taxon>Apicomplexa</taxon>
        <taxon>Conoidasida</taxon>
        <taxon>Coccidia</taxon>
        <taxon>Eucoccidiorida</taxon>
        <taxon>Eimeriorina</taxon>
        <taxon>Sarcocystidae</taxon>
        <taxon>Toxoplasma</taxon>
    </lineage>
</organism>
<dbReference type="Proteomes" id="UP000284452">
    <property type="component" value="Unassembled WGS sequence"/>
</dbReference>
<feature type="transmembrane region" description="Helical" evidence="1">
    <location>
        <begin position="20"/>
        <end position="43"/>
    </location>
</feature>
<keyword evidence="1" id="KW-1133">Transmembrane helix</keyword>
<reference evidence="2 3" key="1">
    <citation type="submission" date="2017-10" db="EMBL/GenBank/DDBJ databases">
        <authorList>
            <person name="Sibley D."/>
            <person name="Venepally P."/>
            <person name="Karamycheva S."/>
            <person name="Hadjithomas M."/>
            <person name="Khan A."/>
            <person name="Brunk B."/>
            <person name="Roos D."/>
            <person name="Caler E."/>
            <person name="Lorenzi H."/>
        </authorList>
    </citation>
    <scope>NUCLEOTIDE SEQUENCE [LARGE SCALE GENOMIC DNA]</scope>
    <source>
        <strain evidence="2 3">CAST</strain>
    </source>
</reference>
<dbReference type="AlphaFoldDB" id="A0A425I839"/>
<proteinExistence type="predicted"/>
<sequence length="351" mass="38709">MQRPSEANSDSGVAKKVDVLDVFSLCICFSFSFYICVFSFSFFFPGLRFSPSPLVSACARHCLLSAFFFSFVASLLFALCRCLEGLSRQRYSHSALVDACVACAEQHGQAFPLHDTLRAVAAARRLDLGGIEEPLRRSGMADKVNRATDRGDQLLALLRHLDLLRLRDSQLLQKVSEAVELHSQKAAFLATQLPEALLHLTRLAPADLRLPVALLSQPSLLAMAPRLSAAQLQQLLSASALVLFQHIQRREGGQGGDPLIAREAEALAKTVERFLDLLQPQFLSLNLRDRRALKEAASLFLVEAQGAAKRSFGSTANRRRSLEGLEEFRRGCWRTREEGAETKGGGSAVRR</sequence>
<gene>
    <name evidence="2" type="ORF">TGCAST_268260B</name>
</gene>
<name>A0A425I839_TOXGO</name>
<evidence type="ECO:0000313" key="2">
    <source>
        <dbReference type="EMBL" id="RQX75045.1"/>
    </source>
</evidence>
<evidence type="ECO:0000256" key="1">
    <source>
        <dbReference type="SAM" id="Phobius"/>
    </source>
</evidence>
<keyword evidence="1 2" id="KW-0812">Transmembrane</keyword>
<accession>A0A425I839</accession>
<evidence type="ECO:0000313" key="3">
    <source>
        <dbReference type="Proteomes" id="UP000284452"/>
    </source>
</evidence>
<feature type="transmembrane region" description="Helical" evidence="1">
    <location>
        <begin position="63"/>
        <end position="83"/>
    </location>
</feature>
<protein>
    <submittedName>
        <fullName evidence="2">Putative transmembrane protein</fullName>
    </submittedName>
</protein>
<dbReference type="EMBL" id="AHIV02000201">
    <property type="protein sequence ID" value="RQX75045.1"/>
    <property type="molecule type" value="Genomic_DNA"/>
</dbReference>
<dbReference type="VEuPathDB" id="ToxoDB:TGCAST_268260B"/>
<keyword evidence="1" id="KW-0472">Membrane</keyword>